<protein>
    <submittedName>
        <fullName evidence="2">SLBB domain-containing protein</fullName>
    </submittedName>
</protein>
<evidence type="ECO:0000259" key="1">
    <source>
        <dbReference type="Pfam" id="PF22461"/>
    </source>
</evidence>
<dbReference type="Gene3D" id="3.10.560.10">
    <property type="entry name" value="Outer membrane lipoprotein wza domain like"/>
    <property type="match status" value="2"/>
</dbReference>
<dbReference type="PANTHER" id="PTHR33619:SF3">
    <property type="entry name" value="POLYSACCHARIDE EXPORT PROTEIN GFCE-RELATED"/>
    <property type="match status" value="1"/>
</dbReference>
<dbReference type="PANTHER" id="PTHR33619">
    <property type="entry name" value="POLYSACCHARIDE EXPORT PROTEIN GFCE-RELATED"/>
    <property type="match status" value="1"/>
</dbReference>
<comment type="caution">
    <text evidence="2">The sequence shown here is derived from an EMBL/GenBank/DDBJ whole genome shotgun (WGS) entry which is preliminary data.</text>
</comment>
<name>A0A8J6NBK7_9BACT</name>
<dbReference type="Pfam" id="PF22461">
    <property type="entry name" value="SLBB_2"/>
    <property type="match status" value="2"/>
</dbReference>
<reference evidence="2 3" key="1">
    <citation type="submission" date="2020-08" db="EMBL/GenBank/DDBJ databases">
        <title>Bridging the membrane lipid divide: bacteria of the FCB group superphylum have the potential to synthesize archaeal ether lipids.</title>
        <authorList>
            <person name="Villanueva L."/>
            <person name="Von Meijenfeldt F.A.B."/>
            <person name="Westbye A.B."/>
            <person name="Yadav S."/>
            <person name="Hopmans E.C."/>
            <person name="Dutilh B.E."/>
            <person name="Sinninghe Damste J.S."/>
        </authorList>
    </citation>
    <scope>NUCLEOTIDE SEQUENCE [LARGE SCALE GENOMIC DNA]</scope>
    <source>
        <strain evidence="2">NIOZ-UU81</strain>
    </source>
</reference>
<dbReference type="InterPro" id="IPR049712">
    <property type="entry name" value="Poly_export"/>
</dbReference>
<evidence type="ECO:0000313" key="2">
    <source>
        <dbReference type="EMBL" id="MBC8209412.1"/>
    </source>
</evidence>
<organism evidence="2 3">
    <name type="scientific">Candidatus Desulfatifera sulfidica</name>
    <dbReference type="NCBI Taxonomy" id="2841691"/>
    <lineage>
        <taxon>Bacteria</taxon>
        <taxon>Pseudomonadati</taxon>
        <taxon>Thermodesulfobacteriota</taxon>
        <taxon>Desulfobulbia</taxon>
        <taxon>Desulfobulbales</taxon>
        <taxon>Desulfobulbaceae</taxon>
        <taxon>Candidatus Desulfatifera</taxon>
    </lineage>
</organism>
<gene>
    <name evidence="2" type="ORF">H8E79_09640</name>
</gene>
<evidence type="ECO:0000313" key="3">
    <source>
        <dbReference type="Proteomes" id="UP000599024"/>
    </source>
</evidence>
<dbReference type="AlphaFoldDB" id="A0A8J6NBK7"/>
<dbReference type="Proteomes" id="UP000599024">
    <property type="component" value="Unassembled WGS sequence"/>
</dbReference>
<sequence length="198" mass="20884">GQQITMVGALKNPGTFEIKSRKTILDLVAMSGGLAADAGNVALVTRNMNEGKGSRVFRCDIHSLIRKGDVDMNMPVRGGDVIFIPKAGTVLVDGAVRDPKVVNLEGKMGIEEALSAAGGLAKYADLEDIKLLRTMASGERAIVQLTMADIQTANGPEFILQENDMIYVEASGSRMLVTGSGASLGFMGTGFSYSSPEK</sequence>
<dbReference type="InterPro" id="IPR054765">
    <property type="entry name" value="SLBB_dom"/>
</dbReference>
<proteinExistence type="predicted"/>
<feature type="domain" description="SLBB" evidence="1">
    <location>
        <begin position="2"/>
        <end position="84"/>
    </location>
</feature>
<dbReference type="GO" id="GO:0015159">
    <property type="term" value="F:polysaccharide transmembrane transporter activity"/>
    <property type="evidence" value="ECO:0007669"/>
    <property type="project" value="InterPro"/>
</dbReference>
<accession>A0A8J6NBK7</accession>
<dbReference type="EMBL" id="JACNLK010000101">
    <property type="protein sequence ID" value="MBC8209412.1"/>
    <property type="molecule type" value="Genomic_DNA"/>
</dbReference>
<feature type="domain" description="SLBB" evidence="1">
    <location>
        <begin position="90"/>
        <end position="168"/>
    </location>
</feature>
<feature type="non-terminal residue" evidence="2">
    <location>
        <position position="1"/>
    </location>
</feature>